<dbReference type="RefSeq" id="WP_154937129.1">
    <property type="nucleotide sequence ID" value="NZ_VIXA01000001.1"/>
</dbReference>
<accession>A0A561WWE3</accession>
<evidence type="ECO:0000313" key="2">
    <source>
        <dbReference type="Proteomes" id="UP000319927"/>
    </source>
</evidence>
<organism evidence="1 2">
    <name type="scientific">Micromonospora palomenae</name>
    <dbReference type="NCBI Taxonomy" id="1461247"/>
    <lineage>
        <taxon>Bacteria</taxon>
        <taxon>Bacillati</taxon>
        <taxon>Actinomycetota</taxon>
        <taxon>Actinomycetes</taxon>
        <taxon>Micromonosporales</taxon>
        <taxon>Micromonosporaceae</taxon>
        <taxon>Micromonospora</taxon>
    </lineage>
</organism>
<comment type="caution">
    <text evidence="1">The sequence shown here is derived from an EMBL/GenBank/DDBJ whole genome shotgun (WGS) entry which is preliminary data.</text>
</comment>
<reference evidence="1 2" key="1">
    <citation type="submission" date="2019-06" db="EMBL/GenBank/DDBJ databases">
        <title>Sequencing the genomes of 1000 actinobacteria strains.</title>
        <authorList>
            <person name="Klenk H.-P."/>
        </authorList>
    </citation>
    <scope>NUCLEOTIDE SEQUENCE [LARGE SCALE GENOMIC DNA]</scope>
    <source>
        <strain evidence="1 2">DSM 102131</strain>
    </source>
</reference>
<name>A0A561WWE3_9ACTN</name>
<evidence type="ECO:0000313" key="1">
    <source>
        <dbReference type="EMBL" id="TWG28159.1"/>
    </source>
</evidence>
<protein>
    <recommendedName>
        <fullName evidence="3">AbiTii domain-containing protein</fullName>
    </recommendedName>
</protein>
<keyword evidence="2" id="KW-1185">Reference proteome</keyword>
<sequence>MTDDPSNELFRLFMRQLDLAEIAIRTWPQSADGGIQSEFHHRLMQVLNIEQLRVTASSINLQSAQEVTVEGDSFSHIGSGATIVNRSTLTNSLNSVKESAGEDVAAALAELADLVEKSGNADATDNFNALSAELERPEPKKSLLKSFWNGITSALGPITQLVEIGDKLSKVFV</sequence>
<dbReference type="EMBL" id="VIXA01000001">
    <property type="protein sequence ID" value="TWG28159.1"/>
    <property type="molecule type" value="Genomic_DNA"/>
</dbReference>
<proteinExistence type="predicted"/>
<gene>
    <name evidence="1" type="ORF">FHX75_111310</name>
</gene>
<dbReference type="Proteomes" id="UP000319927">
    <property type="component" value="Unassembled WGS sequence"/>
</dbReference>
<evidence type="ECO:0008006" key="3">
    <source>
        <dbReference type="Google" id="ProtNLM"/>
    </source>
</evidence>
<dbReference type="OrthoDB" id="8688459at2"/>
<dbReference type="AlphaFoldDB" id="A0A561WWE3"/>